<dbReference type="Pfam" id="PF01735">
    <property type="entry name" value="PLA2_B"/>
    <property type="match status" value="1"/>
</dbReference>
<dbReference type="GO" id="GO:0005576">
    <property type="term" value="C:extracellular region"/>
    <property type="evidence" value="ECO:0007669"/>
    <property type="project" value="TreeGrafter"/>
</dbReference>
<evidence type="ECO:0000256" key="7">
    <source>
        <dbReference type="ARBA" id="ARBA00023180"/>
    </source>
</evidence>
<dbReference type="AlphaFoldDB" id="H2AS06"/>
<dbReference type="EC" id="3.1.1.5" evidence="2 9"/>
<dbReference type="KEGG" id="kaf:KAFR_0C01630"/>
<evidence type="ECO:0000313" key="11">
    <source>
        <dbReference type="EMBL" id="CCF57156.1"/>
    </source>
</evidence>
<evidence type="ECO:0000259" key="10">
    <source>
        <dbReference type="PROSITE" id="PS51210"/>
    </source>
</evidence>
<name>H2AS06_KAZAF</name>
<feature type="signal peptide" evidence="9">
    <location>
        <begin position="1"/>
        <end position="19"/>
    </location>
</feature>
<keyword evidence="3 9" id="KW-0732">Signal</keyword>
<dbReference type="GO" id="GO:0005783">
    <property type="term" value="C:endoplasmic reticulum"/>
    <property type="evidence" value="ECO:0007669"/>
    <property type="project" value="TreeGrafter"/>
</dbReference>
<proteinExistence type="inferred from homology"/>
<dbReference type="STRING" id="1071382.H2AS06"/>
<evidence type="ECO:0000256" key="1">
    <source>
        <dbReference type="ARBA" id="ARBA00008780"/>
    </source>
</evidence>
<dbReference type="PANTHER" id="PTHR10728">
    <property type="entry name" value="CYTOSOLIC PHOSPHOLIPASE A2"/>
    <property type="match status" value="1"/>
</dbReference>
<dbReference type="InParanoid" id="H2AS06"/>
<protein>
    <recommendedName>
        <fullName evidence="2 9">Lysophospholipase</fullName>
        <ecNumber evidence="2 9">3.1.1.5</ecNumber>
    </recommendedName>
</protein>
<evidence type="ECO:0000313" key="12">
    <source>
        <dbReference type="Proteomes" id="UP000005220"/>
    </source>
</evidence>
<sequence>MKSYSWILPLTAFIQATNAWSPSDSYAPTEVSCERNGTLTRNATGISNDEQAWLEKRDAITENAMKTFLTRATANFSDTSFLDSLFENSSYVPRVGIAASGGGYRAMLSGAGMLAAFDNRTRGANENGLGGLLQATTYLSGLSGGNWLVGTLAWNNWTSIQDIIDGFDDSNTTSIWDISNSIISPGGENDTYTTERFALIKEQINTKYEAGYNISLVDVWGRALSYYFFPDLKNAGDALTWSSLRDFDVFQSASMPLPIVVADNKYPDDTQITLNTTVFEFNPFEMGSWDPSLHSFTDVKYLGTNVSNGIPTDEGKCVVGFDNTGFFLGASSDIFYGALLEGYSTYINVIEKEFLTANQSVNTEFAIFSPNPFKDTKYYDSSVTSSNSDSDSLLLVDGGSDGQDIPFIPLLQEERAVDAIFAFDNGDDTTENWPNGTALINTYQRQFMPQGKNMAFPYIPDATTFVEQGLNQKPTFFGCDSSNLTSLSYIPPLIVYIPNAEYSYASNTSTFTLSYSLQERLDMVQNGFEAATRKNLTEDSDFLSCVSCAVIRRKQEKLNITLPSECERCFQNYCYGYKSVNVSASSTNTSSPSTQGSKTNYTVSSAKADASSSAFNTVSTTTTASAKANAAISLSSNGILSYLSALLCIFGMF</sequence>
<dbReference type="HOGENOM" id="CLU_014602_0_0_1"/>
<evidence type="ECO:0000256" key="2">
    <source>
        <dbReference type="ARBA" id="ARBA00013274"/>
    </source>
</evidence>
<feature type="domain" description="PLA2c" evidence="10">
    <location>
        <begin position="32"/>
        <end position="580"/>
    </location>
</feature>
<evidence type="ECO:0000256" key="5">
    <source>
        <dbReference type="ARBA" id="ARBA00022963"/>
    </source>
</evidence>
<evidence type="ECO:0000256" key="3">
    <source>
        <dbReference type="ARBA" id="ARBA00022729"/>
    </source>
</evidence>
<dbReference type="GO" id="GO:0005886">
    <property type="term" value="C:plasma membrane"/>
    <property type="evidence" value="ECO:0007669"/>
    <property type="project" value="TreeGrafter"/>
</dbReference>
<gene>
    <name evidence="11" type="primary">KAFR0C01630</name>
    <name evidence="11" type="ORF">KAFR_0C01630</name>
</gene>
<keyword evidence="7" id="KW-0325">Glycoprotein</keyword>
<comment type="similarity">
    <text evidence="1 9">Belongs to the lysophospholipase family.</text>
</comment>
<dbReference type="SUPFAM" id="SSF52151">
    <property type="entry name" value="FabD/lysophospholipase-like"/>
    <property type="match status" value="1"/>
</dbReference>
<dbReference type="RefSeq" id="XP_003956291.1">
    <property type="nucleotide sequence ID" value="XM_003956242.1"/>
</dbReference>
<dbReference type="FunFam" id="3.40.1090.10:FF:000010">
    <property type="entry name" value="Lysophospholipase"/>
    <property type="match status" value="1"/>
</dbReference>
<feature type="chain" id="PRO_5005133652" description="Lysophospholipase" evidence="9">
    <location>
        <begin position="20"/>
        <end position="653"/>
    </location>
</feature>
<dbReference type="Proteomes" id="UP000005220">
    <property type="component" value="Chromosome 3"/>
</dbReference>
<organism evidence="11 12">
    <name type="scientific">Kazachstania africana (strain ATCC 22294 / BCRC 22015 / CBS 2517 / CECT 1963 / NBRC 1671 / NRRL Y-8276)</name>
    <name type="common">Yeast</name>
    <name type="synonym">Kluyveromyces africanus</name>
    <dbReference type="NCBI Taxonomy" id="1071382"/>
    <lineage>
        <taxon>Eukaryota</taxon>
        <taxon>Fungi</taxon>
        <taxon>Dikarya</taxon>
        <taxon>Ascomycota</taxon>
        <taxon>Saccharomycotina</taxon>
        <taxon>Saccharomycetes</taxon>
        <taxon>Saccharomycetales</taxon>
        <taxon>Saccharomycetaceae</taxon>
        <taxon>Kazachstania</taxon>
    </lineage>
</organism>
<dbReference type="PROSITE" id="PS51210">
    <property type="entry name" value="PLA2C"/>
    <property type="match status" value="1"/>
</dbReference>
<accession>H2AS06</accession>
<dbReference type="PANTHER" id="PTHR10728:SF33">
    <property type="entry name" value="LYSOPHOSPHOLIPASE 1-RELATED"/>
    <property type="match status" value="1"/>
</dbReference>
<keyword evidence="5 8" id="KW-0442">Lipid degradation</keyword>
<dbReference type="GeneID" id="13885075"/>
<dbReference type="Gene3D" id="3.40.1090.10">
    <property type="entry name" value="Cytosolic phospholipase A2 catalytic domain"/>
    <property type="match status" value="1"/>
</dbReference>
<comment type="catalytic activity">
    <reaction evidence="9">
        <text>a 1-acyl-sn-glycero-3-phosphocholine + H2O = sn-glycerol 3-phosphocholine + a fatty acid + H(+)</text>
        <dbReference type="Rhea" id="RHEA:15177"/>
        <dbReference type="ChEBI" id="CHEBI:15377"/>
        <dbReference type="ChEBI" id="CHEBI:15378"/>
        <dbReference type="ChEBI" id="CHEBI:16870"/>
        <dbReference type="ChEBI" id="CHEBI:28868"/>
        <dbReference type="ChEBI" id="CHEBI:58168"/>
        <dbReference type="EC" id="3.1.1.5"/>
    </reaction>
</comment>
<keyword evidence="4 8" id="KW-0378">Hydrolase</keyword>
<dbReference type="GO" id="GO:0046475">
    <property type="term" value="P:glycerophospholipid catabolic process"/>
    <property type="evidence" value="ECO:0007669"/>
    <property type="project" value="TreeGrafter"/>
</dbReference>
<dbReference type="GO" id="GO:0004623">
    <property type="term" value="F:phospholipase A2 activity"/>
    <property type="evidence" value="ECO:0007669"/>
    <property type="project" value="TreeGrafter"/>
</dbReference>
<dbReference type="OrthoDB" id="4084751at2759"/>
<dbReference type="eggNOG" id="KOG1325">
    <property type="taxonomic scope" value="Eukaryota"/>
</dbReference>
<dbReference type="InterPro" id="IPR016035">
    <property type="entry name" value="Acyl_Trfase/lysoPLipase"/>
</dbReference>
<evidence type="ECO:0000256" key="8">
    <source>
        <dbReference type="PROSITE-ProRule" id="PRU00555"/>
    </source>
</evidence>
<reference evidence="11 12" key="1">
    <citation type="journal article" date="2011" name="Proc. Natl. Acad. Sci. U.S.A.">
        <title>Evolutionary erosion of yeast sex chromosomes by mating-type switching accidents.</title>
        <authorList>
            <person name="Gordon J.L."/>
            <person name="Armisen D."/>
            <person name="Proux-Wera E."/>
            <person name="Oheigeartaigh S.S."/>
            <person name="Byrne K.P."/>
            <person name="Wolfe K.H."/>
        </authorList>
    </citation>
    <scope>NUCLEOTIDE SEQUENCE [LARGE SCALE GENOMIC DNA]</scope>
    <source>
        <strain evidence="12">ATCC 22294 / BCRC 22015 / CBS 2517 / CECT 1963 / NBRC 1671 / NRRL Y-8276</strain>
    </source>
</reference>
<evidence type="ECO:0000256" key="6">
    <source>
        <dbReference type="ARBA" id="ARBA00023098"/>
    </source>
</evidence>
<dbReference type="GO" id="GO:0005829">
    <property type="term" value="C:cytosol"/>
    <property type="evidence" value="ECO:0007669"/>
    <property type="project" value="TreeGrafter"/>
</dbReference>
<keyword evidence="6 8" id="KW-0443">Lipid metabolism</keyword>
<dbReference type="InterPro" id="IPR002642">
    <property type="entry name" value="LysoPLipase_cat_dom"/>
</dbReference>
<evidence type="ECO:0000256" key="9">
    <source>
        <dbReference type="RuleBase" id="RU362103"/>
    </source>
</evidence>
<dbReference type="SMART" id="SM00022">
    <property type="entry name" value="PLAc"/>
    <property type="match status" value="1"/>
</dbReference>
<keyword evidence="12" id="KW-1185">Reference proteome</keyword>
<evidence type="ECO:0000256" key="4">
    <source>
        <dbReference type="ARBA" id="ARBA00022801"/>
    </source>
</evidence>
<dbReference type="GO" id="GO:0004622">
    <property type="term" value="F:phosphatidylcholine lysophospholipase activity"/>
    <property type="evidence" value="ECO:0007669"/>
    <property type="project" value="UniProtKB-EC"/>
</dbReference>
<dbReference type="EMBL" id="HE650823">
    <property type="protein sequence ID" value="CCF57156.1"/>
    <property type="molecule type" value="Genomic_DNA"/>
</dbReference>